<accession>A0ABV6FQ27</accession>
<evidence type="ECO:0000313" key="3">
    <source>
        <dbReference type="EMBL" id="MFC0261964.1"/>
    </source>
</evidence>
<proteinExistence type="predicted"/>
<sequence>MRVIYKFTWLAALLPLVWACGEMDQPPIIQQSPSTLTNPASGTNIVLSQEDAEEKLVFEVSSADFGTTGEVTYTLQMDISGNQFANPVDFGASTTTTIEVEIGEFNKKLIAEGLEPEVAGAIEVRVKSSINKSLRDIFGSPITLNVTPYSDVVDLPFLRVPGDYQSWNPGNDNTIIYSAEANDVYEGFVHILGGSGEFKFITGPAWDEFPDFGSAGNNTLVEKGGNLKISGDPGTYRVKADLNNLTYEMERIGVWGIIGSATAGGWDNETPMSFNAANNILTITTDLTEGEMKFRTQSWDNNYGLGTADGVGGFDGGNIPITSAGNYTITLDFKTPGAVLYSVTKN</sequence>
<dbReference type="InterPro" id="IPR025970">
    <property type="entry name" value="SusE"/>
</dbReference>
<dbReference type="RefSeq" id="WP_382386408.1">
    <property type="nucleotide sequence ID" value="NZ_JBHLWI010000009.1"/>
</dbReference>
<feature type="domain" description="SusE outer membrane protein" evidence="2">
    <location>
        <begin position="25"/>
        <end position="127"/>
    </location>
</feature>
<feature type="chain" id="PRO_5047341469" evidence="1">
    <location>
        <begin position="20"/>
        <end position="346"/>
    </location>
</feature>
<protein>
    <submittedName>
        <fullName evidence="3">SusE domain-containing protein</fullName>
    </submittedName>
</protein>
<dbReference type="Pfam" id="PF14292">
    <property type="entry name" value="SusE"/>
    <property type="match status" value="1"/>
</dbReference>
<dbReference type="Gene3D" id="2.60.40.3620">
    <property type="match status" value="2"/>
</dbReference>
<name>A0ABV6FQ27_9BACT</name>
<dbReference type="EMBL" id="JBHLWI010000009">
    <property type="protein sequence ID" value="MFC0261964.1"/>
    <property type="molecule type" value="Genomic_DNA"/>
</dbReference>
<dbReference type="Proteomes" id="UP001589797">
    <property type="component" value="Unassembled WGS sequence"/>
</dbReference>
<comment type="caution">
    <text evidence="3">The sequence shown here is derived from an EMBL/GenBank/DDBJ whole genome shotgun (WGS) entry which is preliminary data.</text>
</comment>
<evidence type="ECO:0000313" key="4">
    <source>
        <dbReference type="Proteomes" id="UP001589797"/>
    </source>
</evidence>
<keyword evidence="1" id="KW-0732">Signal</keyword>
<organism evidence="3 4">
    <name type="scientific">Fontibacter flavus</name>
    <dbReference type="NCBI Taxonomy" id="654838"/>
    <lineage>
        <taxon>Bacteria</taxon>
        <taxon>Pseudomonadati</taxon>
        <taxon>Bacteroidota</taxon>
        <taxon>Cytophagia</taxon>
        <taxon>Cytophagales</taxon>
        <taxon>Cyclobacteriaceae</taxon>
        <taxon>Fontibacter</taxon>
    </lineage>
</organism>
<dbReference type="CDD" id="cd12967">
    <property type="entry name" value="CBM_SusE-F_like_u1"/>
    <property type="match status" value="1"/>
</dbReference>
<keyword evidence="4" id="KW-1185">Reference proteome</keyword>
<feature type="signal peptide" evidence="1">
    <location>
        <begin position="1"/>
        <end position="19"/>
    </location>
</feature>
<evidence type="ECO:0000259" key="2">
    <source>
        <dbReference type="Pfam" id="PF14292"/>
    </source>
</evidence>
<evidence type="ECO:0000256" key="1">
    <source>
        <dbReference type="SAM" id="SignalP"/>
    </source>
</evidence>
<reference evidence="3 4" key="1">
    <citation type="submission" date="2024-09" db="EMBL/GenBank/DDBJ databases">
        <authorList>
            <person name="Sun Q."/>
            <person name="Mori K."/>
        </authorList>
    </citation>
    <scope>NUCLEOTIDE SEQUENCE [LARGE SCALE GENOMIC DNA]</scope>
    <source>
        <strain evidence="3 4">CCM 7650</strain>
    </source>
</reference>
<gene>
    <name evidence="3" type="ORF">ACFFIP_04660</name>
</gene>
<dbReference type="CDD" id="cd12956">
    <property type="entry name" value="CBM_SusE-F_like"/>
    <property type="match status" value="1"/>
</dbReference>